<protein>
    <submittedName>
        <fullName evidence="2">VCBS repeat-containing protein</fullName>
    </submittedName>
</protein>
<dbReference type="Pfam" id="PF07593">
    <property type="entry name" value="UnbV_ASPIC"/>
    <property type="match status" value="1"/>
</dbReference>
<evidence type="ECO:0000259" key="1">
    <source>
        <dbReference type="Pfam" id="PF07593"/>
    </source>
</evidence>
<proteinExistence type="predicted"/>
<gene>
    <name evidence="2" type="ORF">KXJ69_13340</name>
</gene>
<evidence type="ECO:0000313" key="3">
    <source>
        <dbReference type="Proteomes" id="UP001138686"/>
    </source>
</evidence>
<dbReference type="AlphaFoldDB" id="A0A9X1JWF9"/>
<name>A0A9X1JWF9_9FLAO</name>
<evidence type="ECO:0000313" key="2">
    <source>
        <dbReference type="EMBL" id="MBW2939094.1"/>
    </source>
</evidence>
<dbReference type="RefSeq" id="WP_219053619.1">
    <property type="nucleotide sequence ID" value="NZ_JAHWDP010000008.1"/>
</dbReference>
<feature type="domain" description="ASPIC/UnbV" evidence="1">
    <location>
        <begin position="512"/>
        <end position="577"/>
    </location>
</feature>
<keyword evidence="3" id="KW-1185">Reference proteome</keyword>
<comment type="caution">
    <text evidence="2">The sequence shown here is derived from an EMBL/GenBank/DDBJ whole genome shotgun (WGS) entry which is preliminary data.</text>
</comment>
<dbReference type="InterPro" id="IPR011519">
    <property type="entry name" value="UnbV_ASPIC"/>
</dbReference>
<dbReference type="Proteomes" id="UP001138686">
    <property type="component" value="Unassembled WGS sequence"/>
</dbReference>
<dbReference type="EMBL" id="JAHWDP010000008">
    <property type="protein sequence ID" value="MBW2939094.1"/>
    <property type="molecule type" value="Genomic_DNA"/>
</dbReference>
<sequence>MLFLSCAKKDSKEATLSKNTVGFEALPLEKIGIDFTNSITENQIQNYFNYPYLYNGGGVAVGDINNDGLADIYFTGNQVEDQLYLNLGNISFKNITEEAGISKQKNSWHTGVLMWDANNDGLLDIYVCRSGKSEDASLRKNLLYINNGNNSFTESAALFGIDDSGYSTQAYPIDFDKDGDLDLLVVNHRVYFQQNSFFDFDNDLKYSHDTSHRLYQNNGDHTFSDVSIKAGIQTHAWGLSAVIEDFNNDGWDDIYVAHDFQQPDKLFVNNQDGTFKETFSDYFNHSSFYSMGSDMADINNDNLPDLMVLDMVSEDHLRSKRMMASMNTQSFYQMVEKGYGHQYMINTLQLNNGIGTYSEIAQLAGVAKTDWSWAPLLADFDNDGWNDLFVTNGIKKDVTDNDLKIRLDRMLKEGNGVRWDVATEMIPASVISNYMFKNTGHLGFKNVTQDWGLSEPINSNGVAYADLDNDGDLDLVVNSMGVPSVVFENKISKTENYVSLQLKGLAPNPFVVGAKVSIYSGEEIQSKRLFPSRGFQSSVEYRLHFGLGQKSIVDSIVVEWADGYSSRMTNISANQNLLLNSESLPKTITKKKEINNQLFREVTEDIGIDFEHRENEFNDFAEEILLPHKQSEFGPFIAVGDVNGDGLEDFFVGGAHKQSGVLYLQKEDGTFYKSKSQPWEKDLVSEDLESLFFDADGDGDLDLYVVSGGAIFVQGNPNLQDRLYINDGKGIFKKDLQALPEMFKSGLSVTGGDFDGDGDTDLFVGGRLISGRYPLPPRSYLLENINGKFTDVTDLLAPSLLHPGLVSDAVFTDFDKDGDLDLMVVGEWMPISLYENDQGFFMDATSKFNLENTSGWWSKITVVDWDKDGDDDYILGNIGENNKFHPSENSPLHIYANDFDGNGSFDIYLAKEKGDLQLPVRGRECSSQQMPGILDKFPTYDAFSKAKIEDILGVNGINNAYHKEVTIFSSLLLQNHKTSFTQTKLPVEAQFSQLNGMVIHDFNDDTYPDVLLVGNNYGSEVETTRYDALQSVTILNDKIGGFKVLSLQRTGLTLSENVKSISRLNYFSDKNSFRLLLGCNNHKIKVFQKN</sequence>
<dbReference type="InterPro" id="IPR027039">
    <property type="entry name" value="Crtac1"/>
</dbReference>
<organism evidence="2 3">
    <name type="scientific">Halomarinibacterium sedimenti</name>
    <dbReference type="NCBI Taxonomy" id="2857106"/>
    <lineage>
        <taxon>Bacteria</taxon>
        <taxon>Pseudomonadati</taxon>
        <taxon>Bacteroidota</taxon>
        <taxon>Flavobacteriia</taxon>
        <taxon>Flavobacteriales</taxon>
        <taxon>Flavobacteriaceae</taxon>
        <taxon>Halomarinibacterium</taxon>
    </lineage>
</organism>
<dbReference type="Pfam" id="PF13517">
    <property type="entry name" value="FG-GAP_3"/>
    <property type="match status" value="5"/>
</dbReference>
<dbReference type="InterPro" id="IPR013517">
    <property type="entry name" value="FG-GAP"/>
</dbReference>
<accession>A0A9X1JWF9</accession>
<dbReference type="PANTHER" id="PTHR16026:SF0">
    <property type="entry name" value="CARTILAGE ACIDIC PROTEIN 1"/>
    <property type="match status" value="1"/>
</dbReference>
<reference evidence="2" key="1">
    <citation type="submission" date="2021-07" db="EMBL/GenBank/DDBJ databases">
        <title>Aureisphaera sp. CAU 1614 isolated from sea sediment.</title>
        <authorList>
            <person name="Kim W."/>
        </authorList>
    </citation>
    <scope>NUCLEOTIDE SEQUENCE</scope>
    <source>
        <strain evidence="2">CAU 1614</strain>
    </source>
</reference>
<dbReference type="PANTHER" id="PTHR16026">
    <property type="entry name" value="CARTILAGE ACIDIC PROTEIN 1"/>
    <property type="match status" value="1"/>
</dbReference>